<evidence type="ECO:0000256" key="6">
    <source>
        <dbReference type="ARBA" id="ARBA00022786"/>
    </source>
</evidence>
<reference evidence="10 11" key="1">
    <citation type="submission" date="2019-01" db="EMBL/GenBank/DDBJ databases">
        <title>Intercellular communication is required for trap formation in the nematode-trapping fungus Duddingtonia flagrans.</title>
        <authorList>
            <person name="Youssar L."/>
            <person name="Wernet V."/>
            <person name="Hensel N."/>
            <person name="Hildebrandt H.-G."/>
            <person name="Fischer R."/>
        </authorList>
    </citation>
    <scope>NUCLEOTIDE SEQUENCE [LARGE SCALE GENOMIC DNA]</scope>
    <source>
        <strain evidence="10 11">CBS H-5679</strain>
    </source>
</reference>
<keyword evidence="7" id="KW-0862">Zinc</keyword>
<dbReference type="InterPro" id="IPR051628">
    <property type="entry name" value="LUBAC_E3_Ligases"/>
</dbReference>
<dbReference type="PANTHER" id="PTHR22770:SF42">
    <property type="entry name" value="FINGER PROTEIN (ZIN), PUTATIVE (AFU_ORTHOLOGUE AFUA_4G03910)-RELATED"/>
    <property type="match status" value="1"/>
</dbReference>
<evidence type="ECO:0000256" key="5">
    <source>
        <dbReference type="ARBA" id="ARBA00022771"/>
    </source>
</evidence>
<dbReference type="InterPro" id="IPR044066">
    <property type="entry name" value="TRIAD_supradom"/>
</dbReference>
<keyword evidence="8" id="KW-0812">Transmembrane</keyword>
<feature type="transmembrane region" description="Helical" evidence="8">
    <location>
        <begin position="328"/>
        <end position="356"/>
    </location>
</feature>
<dbReference type="GO" id="GO:0008270">
    <property type="term" value="F:zinc ion binding"/>
    <property type="evidence" value="ECO:0007669"/>
    <property type="project" value="UniProtKB-KW"/>
</dbReference>
<evidence type="ECO:0000256" key="2">
    <source>
        <dbReference type="ARBA" id="ARBA00022679"/>
    </source>
</evidence>
<dbReference type="STRING" id="97331.A0A436ZN35"/>
<dbReference type="InterPro" id="IPR047544">
    <property type="entry name" value="RING-HC_RBR_RNF216"/>
</dbReference>
<keyword evidence="8" id="KW-0472">Membrane</keyword>
<keyword evidence="8" id="KW-1133">Transmembrane helix</keyword>
<dbReference type="SUPFAM" id="SSF57850">
    <property type="entry name" value="RING/U-box"/>
    <property type="match status" value="1"/>
</dbReference>
<dbReference type="AlphaFoldDB" id="A0A436ZN35"/>
<keyword evidence="11" id="KW-1185">Reference proteome</keyword>
<dbReference type="PROSITE" id="PS51873">
    <property type="entry name" value="TRIAD"/>
    <property type="match status" value="1"/>
</dbReference>
<dbReference type="RefSeq" id="XP_067485862.1">
    <property type="nucleotide sequence ID" value="XM_067637922.1"/>
</dbReference>
<evidence type="ECO:0000313" key="11">
    <source>
        <dbReference type="Proteomes" id="UP000283090"/>
    </source>
</evidence>
<dbReference type="PANTHER" id="PTHR22770">
    <property type="entry name" value="UBIQUITIN CONJUGATING ENZYME 7 INTERACTING PROTEIN-RELATED"/>
    <property type="match status" value="1"/>
</dbReference>
<dbReference type="Proteomes" id="UP000283090">
    <property type="component" value="Unassembled WGS sequence"/>
</dbReference>
<evidence type="ECO:0000256" key="4">
    <source>
        <dbReference type="ARBA" id="ARBA00022737"/>
    </source>
</evidence>
<sequence length="605" mass="68474">MPPTKTRTDPLQLRNQCLDALHELFPEADVGDLRYRINSKFQEHAELSEQLKMLLEQSQMGRKLKKRIGNSETLQPWEMFRSNEYVKAVEHHLRKEFKSLSRSTILGVMAENNNHFTKSRTVLIDIHRKSWRHKITSWIFLRPKSEEPRAIPKLGPTGCKELDEELWELCAPSRKEQTASDFALALAMNEKEYEEFGALLECECCFGDYTFETMVACCHGHLFCHSCILNAAKEGIYGQTTSLMREKGTIRCLSSIADPPCDGHVPLDLVSQALPADILRAMEDKFTEDDIIHCGLPIARCPFCMYAETDEVPDWTVRKGAAYTMIALALFVASANFLLVLLPALAVLFALSYIYLLEAVSAPNALYFEQVVSKLINRAVKQKHEKLRGQMFQCRNDSEICGRKSCRNCGKEWKAFHKCFENEEEALRICVENAMAAAIKRTCPTCGTSFVKSDGCNKLTCVCGYVMCYVCRADIKSVGYKHFCQHFRQVPGTPCAECDKCDLYVQEDESLVLKLAGEQAQAEWLSKNPGVAGWKPPQRQVIAGYTLKANRGDSTTAVQALRDQSQSIKDILEQIFSQALERFIEFRTVAFTHPYNGSTHGNTND</sequence>
<dbReference type="InterPro" id="IPR047546">
    <property type="entry name" value="Rcat_RBR_RNF216"/>
</dbReference>
<dbReference type="Pfam" id="PF26200">
    <property type="entry name" value="Rcat_RNF216"/>
    <property type="match status" value="1"/>
</dbReference>
<evidence type="ECO:0000256" key="3">
    <source>
        <dbReference type="ARBA" id="ARBA00022723"/>
    </source>
</evidence>
<dbReference type="CDD" id="cd20353">
    <property type="entry name" value="Rcat_RBR_RNF216"/>
    <property type="match status" value="1"/>
</dbReference>
<dbReference type="OrthoDB" id="10009520at2759"/>
<dbReference type="VEuPathDB" id="FungiDB:DFL_008220"/>
<dbReference type="InterPro" id="IPR058758">
    <property type="entry name" value="UBA_RNF216"/>
</dbReference>
<protein>
    <recommendedName>
        <fullName evidence="9">RING-type domain-containing protein</fullName>
    </recommendedName>
</protein>
<keyword evidence="3" id="KW-0479">Metal-binding</keyword>
<name>A0A436ZN35_ARTFL</name>
<keyword evidence="5" id="KW-0863">Zinc-finger</keyword>
<keyword evidence="4" id="KW-0677">Repeat</keyword>
<keyword evidence="2" id="KW-0808">Transferase</keyword>
<dbReference type="Pfam" id="PF26112">
    <property type="entry name" value="UBA_RNF216"/>
    <property type="match status" value="1"/>
</dbReference>
<dbReference type="EMBL" id="SAEB01000012">
    <property type="protein sequence ID" value="RVD80318.1"/>
    <property type="molecule type" value="Genomic_DNA"/>
</dbReference>
<proteinExistence type="predicted"/>
<dbReference type="GeneID" id="93590531"/>
<dbReference type="Pfam" id="PF26191">
    <property type="entry name" value="RING-HC_RBR_RNF216"/>
    <property type="match status" value="1"/>
</dbReference>
<evidence type="ECO:0000259" key="9">
    <source>
        <dbReference type="PROSITE" id="PS51873"/>
    </source>
</evidence>
<evidence type="ECO:0000256" key="1">
    <source>
        <dbReference type="ARBA" id="ARBA00004906"/>
    </source>
</evidence>
<keyword evidence="6" id="KW-0833">Ubl conjugation pathway</keyword>
<evidence type="ECO:0000313" key="10">
    <source>
        <dbReference type="EMBL" id="RVD80318.1"/>
    </source>
</evidence>
<accession>A0A436ZN35</accession>
<evidence type="ECO:0000256" key="8">
    <source>
        <dbReference type="SAM" id="Phobius"/>
    </source>
</evidence>
<dbReference type="Gene3D" id="1.20.120.1750">
    <property type="match status" value="1"/>
</dbReference>
<dbReference type="GO" id="GO:0016740">
    <property type="term" value="F:transferase activity"/>
    <property type="evidence" value="ECO:0007669"/>
    <property type="project" value="UniProtKB-KW"/>
</dbReference>
<dbReference type="CDD" id="cd16630">
    <property type="entry name" value="RING-HC_RBR_RNF216"/>
    <property type="match status" value="1"/>
</dbReference>
<comment type="caution">
    <text evidence="10">The sequence shown here is derived from an EMBL/GenBank/DDBJ whole genome shotgun (WGS) entry which is preliminary data.</text>
</comment>
<evidence type="ECO:0000256" key="7">
    <source>
        <dbReference type="ARBA" id="ARBA00022833"/>
    </source>
</evidence>
<gene>
    <name evidence="10" type="ORF">DFL_008220</name>
</gene>
<feature type="domain" description="RING-type" evidence="9">
    <location>
        <begin position="198"/>
        <end position="499"/>
    </location>
</feature>
<organism evidence="10 11">
    <name type="scientific">Arthrobotrys flagrans</name>
    <name type="common">Nematode-trapping fungus</name>
    <name type="synonym">Trichothecium flagrans</name>
    <dbReference type="NCBI Taxonomy" id="97331"/>
    <lineage>
        <taxon>Eukaryota</taxon>
        <taxon>Fungi</taxon>
        <taxon>Dikarya</taxon>
        <taxon>Ascomycota</taxon>
        <taxon>Pezizomycotina</taxon>
        <taxon>Orbiliomycetes</taxon>
        <taxon>Orbiliales</taxon>
        <taxon>Orbiliaceae</taxon>
        <taxon>Arthrobotrys</taxon>
    </lineage>
</organism>
<comment type="pathway">
    <text evidence="1">Protein modification; protein ubiquitination.</text>
</comment>